<sequence length="227" mass="24919">MGGSSPHTGGGSSSSGDEAEDPRRRAAIDSVVAALDFSTSLSKPPTKPISSPPQSHEANDEENKPKSHAFKLYQIKAQKLLDDLLDKSLVMVKTSTPSFDESAQRSEGGIRLFSQAPPGIIFDPIDTYQRPTKRPKILPTEEINEKSRKFRHQVQSVAVDGSDIIAAAKGACHRALARFEAKEIAAKAAAKREEERVAELKRTRGEKWLPSIARDMQASFKESRNRL</sequence>
<gene>
    <name evidence="1" type="ORF">MRB53_012560</name>
</gene>
<name>A0ACC2LYL2_PERAE</name>
<dbReference type="Proteomes" id="UP001234297">
    <property type="component" value="Chromosome 3"/>
</dbReference>
<organism evidence="1 2">
    <name type="scientific">Persea americana</name>
    <name type="common">Avocado</name>
    <dbReference type="NCBI Taxonomy" id="3435"/>
    <lineage>
        <taxon>Eukaryota</taxon>
        <taxon>Viridiplantae</taxon>
        <taxon>Streptophyta</taxon>
        <taxon>Embryophyta</taxon>
        <taxon>Tracheophyta</taxon>
        <taxon>Spermatophyta</taxon>
        <taxon>Magnoliopsida</taxon>
        <taxon>Magnoliidae</taxon>
        <taxon>Laurales</taxon>
        <taxon>Lauraceae</taxon>
        <taxon>Persea</taxon>
    </lineage>
</organism>
<dbReference type="EMBL" id="CM056811">
    <property type="protein sequence ID" value="KAJ8638293.1"/>
    <property type="molecule type" value="Genomic_DNA"/>
</dbReference>
<accession>A0ACC2LYL2</accession>
<reference evidence="1 2" key="1">
    <citation type="journal article" date="2022" name="Hortic Res">
        <title>A haplotype resolved chromosomal level avocado genome allows analysis of novel avocado genes.</title>
        <authorList>
            <person name="Nath O."/>
            <person name="Fletcher S.J."/>
            <person name="Hayward A."/>
            <person name="Shaw L.M."/>
            <person name="Masouleh A.K."/>
            <person name="Furtado A."/>
            <person name="Henry R.J."/>
            <person name="Mitter N."/>
        </authorList>
    </citation>
    <scope>NUCLEOTIDE SEQUENCE [LARGE SCALE GENOMIC DNA]</scope>
    <source>
        <strain evidence="2">cv. Hass</strain>
    </source>
</reference>
<comment type="caution">
    <text evidence="1">The sequence shown here is derived from an EMBL/GenBank/DDBJ whole genome shotgun (WGS) entry which is preliminary data.</text>
</comment>
<keyword evidence="2" id="KW-1185">Reference proteome</keyword>
<evidence type="ECO:0000313" key="1">
    <source>
        <dbReference type="EMBL" id="KAJ8638293.1"/>
    </source>
</evidence>
<evidence type="ECO:0000313" key="2">
    <source>
        <dbReference type="Proteomes" id="UP001234297"/>
    </source>
</evidence>
<proteinExistence type="predicted"/>
<protein>
    <submittedName>
        <fullName evidence="1">Uncharacterized protein</fullName>
    </submittedName>
</protein>